<keyword evidence="3" id="KW-1185">Reference proteome</keyword>
<gene>
    <name evidence="2" type="ORF">M6B38_266380</name>
    <name evidence="1" type="ORF">M6B38_288880</name>
</gene>
<keyword evidence="1" id="KW-0675">Receptor</keyword>
<keyword evidence="1" id="KW-0808">Transferase</keyword>
<dbReference type="Proteomes" id="UP001140949">
    <property type="component" value="Unassembled WGS sequence"/>
</dbReference>
<keyword evidence="1" id="KW-0418">Kinase</keyword>
<evidence type="ECO:0000313" key="1">
    <source>
        <dbReference type="EMBL" id="KAJ6845119.1"/>
    </source>
</evidence>
<evidence type="ECO:0000313" key="2">
    <source>
        <dbReference type="EMBL" id="KAJ6850271.1"/>
    </source>
</evidence>
<dbReference type="GO" id="GO:0016301">
    <property type="term" value="F:kinase activity"/>
    <property type="evidence" value="ECO:0007669"/>
    <property type="project" value="UniProtKB-KW"/>
</dbReference>
<dbReference type="AlphaFoldDB" id="A0AAX6HVL1"/>
<dbReference type="EMBL" id="JANAVB010006396">
    <property type="protein sequence ID" value="KAJ6845119.1"/>
    <property type="molecule type" value="Genomic_DNA"/>
</dbReference>
<comment type="caution">
    <text evidence="1">The sequence shown here is derived from an EMBL/GenBank/DDBJ whole genome shotgun (WGS) entry which is preliminary data.</text>
</comment>
<protein>
    <submittedName>
        <fullName evidence="1">Proline-rich receptor-like protein kinase PERK9</fullName>
    </submittedName>
</protein>
<evidence type="ECO:0000313" key="3">
    <source>
        <dbReference type="Proteomes" id="UP001140949"/>
    </source>
</evidence>
<dbReference type="EMBL" id="JANAVB010003060">
    <property type="protein sequence ID" value="KAJ6850271.1"/>
    <property type="molecule type" value="Genomic_DNA"/>
</dbReference>
<organism evidence="1 3">
    <name type="scientific">Iris pallida</name>
    <name type="common">Sweet iris</name>
    <dbReference type="NCBI Taxonomy" id="29817"/>
    <lineage>
        <taxon>Eukaryota</taxon>
        <taxon>Viridiplantae</taxon>
        <taxon>Streptophyta</taxon>
        <taxon>Embryophyta</taxon>
        <taxon>Tracheophyta</taxon>
        <taxon>Spermatophyta</taxon>
        <taxon>Magnoliopsida</taxon>
        <taxon>Liliopsida</taxon>
        <taxon>Asparagales</taxon>
        <taxon>Iridaceae</taxon>
        <taxon>Iridoideae</taxon>
        <taxon>Irideae</taxon>
        <taxon>Iris</taxon>
    </lineage>
</organism>
<sequence length="127" mass="13748">MRRRRRGAGSTRWLRGARPTACREEGLEEAAYSSAVARAQARRSTFTGAVAALDRWRTRVRWRPSGGAHGRRVPAWLEGSIAATAVLIGECGAGKSRVLFVFLFGGGVVIYCDDCGGGGCRYEVVLM</sequence>
<name>A0AAX6HVL1_IRIPA</name>
<proteinExistence type="predicted"/>
<reference evidence="1" key="1">
    <citation type="journal article" date="2023" name="GigaByte">
        <title>Genome assembly of the bearded iris, Iris pallida Lam.</title>
        <authorList>
            <person name="Bruccoleri R.E."/>
            <person name="Oakeley E.J."/>
            <person name="Faust A.M.E."/>
            <person name="Altorfer M."/>
            <person name="Dessus-Babus S."/>
            <person name="Burckhardt D."/>
            <person name="Oertli M."/>
            <person name="Naumann U."/>
            <person name="Petersen F."/>
            <person name="Wong J."/>
        </authorList>
    </citation>
    <scope>NUCLEOTIDE SEQUENCE</scope>
    <source>
        <strain evidence="1">GSM-AAB239-AS_SAM_17_03QT</strain>
    </source>
</reference>
<reference evidence="1" key="2">
    <citation type="submission" date="2023-04" db="EMBL/GenBank/DDBJ databases">
        <authorList>
            <person name="Bruccoleri R.E."/>
            <person name="Oakeley E.J."/>
            <person name="Faust A.-M."/>
            <person name="Dessus-Babus S."/>
            <person name="Altorfer M."/>
            <person name="Burckhardt D."/>
            <person name="Oertli M."/>
            <person name="Naumann U."/>
            <person name="Petersen F."/>
            <person name="Wong J."/>
        </authorList>
    </citation>
    <scope>NUCLEOTIDE SEQUENCE</scope>
    <source>
        <strain evidence="1">GSM-AAB239-AS_SAM_17_03QT</strain>
        <tissue evidence="1">Leaf</tissue>
    </source>
</reference>
<accession>A0AAX6HVL1</accession>